<keyword evidence="2" id="KW-1185">Reference proteome</keyword>
<reference evidence="2" key="1">
    <citation type="submission" date="2016-06" db="EMBL/GenBank/DDBJ databases">
        <title>Parallel loss of symbiosis genes in relatives of nitrogen-fixing non-legume Parasponia.</title>
        <authorList>
            <person name="Van Velzen R."/>
            <person name="Holmer R."/>
            <person name="Bu F."/>
            <person name="Rutten L."/>
            <person name="Van Zeijl A."/>
            <person name="Liu W."/>
            <person name="Santuari L."/>
            <person name="Cao Q."/>
            <person name="Sharma T."/>
            <person name="Shen D."/>
            <person name="Roswanjaya Y."/>
            <person name="Wardhani T."/>
            <person name="Kalhor M.S."/>
            <person name="Jansen J."/>
            <person name="Van den Hoogen J."/>
            <person name="Gungor B."/>
            <person name="Hartog M."/>
            <person name="Hontelez J."/>
            <person name="Verver J."/>
            <person name="Yang W.-C."/>
            <person name="Schijlen E."/>
            <person name="Repin R."/>
            <person name="Schilthuizen M."/>
            <person name="Schranz E."/>
            <person name="Heidstra R."/>
            <person name="Miyata K."/>
            <person name="Fedorova E."/>
            <person name="Kohlen W."/>
            <person name="Bisseling T."/>
            <person name="Smit S."/>
            <person name="Geurts R."/>
        </authorList>
    </citation>
    <scope>NUCLEOTIDE SEQUENCE [LARGE SCALE GENOMIC DNA]</scope>
    <source>
        <strain evidence="2">cv. WU1-14</strain>
    </source>
</reference>
<proteinExistence type="predicted"/>
<evidence type="ECO:0000313" key="2">
    <source>
        <dbReference type="Proteomes" id="UP000237105"/>
    </source>
</evidence>
<organism evidence="1 2">
    <name type="scientific">Parasponia andersonii</name>
    <name type="common">Sponia andersonii</name>
    <dbReference type="NCBI Taxonomy" id="3476"/>
    <lineage>
        <taxon>Eukaryota</taxon>
        <taxon>Viridiplantae</taxon>
        <taxon>Streptophyta</taxon>
        <taxon>Embryophyta</taxon>
        <taxon>Tracheophyta</taxon>
        <taxon>Spermatophyta</taxon>
        <taxon>Magnoliopsida</taxon>
        <taxon>eudicotyledons</taxon>
        <taxon>Gunneridae</taxon>
        <taxon>Pentapetalae</taxon>
        <taxon>rosids</taxon>
        <taxon>fabids</taxon>
        <taxon>Rosales</taxon>
        <taxon>Cannabaceae</taxon>
        <taxon>Parasponia</taxon>
    </lineage>
</organism>
<gene>
    <name evidence="1" type="ORF">PanWU01x14_150550</name>
</gene>
<name>A0A2P5CI99_PARAD</name>
<protein>
    <submittedName>
        <fullName evidence="1">Uncharacterized protein</fullName>
    </submittedName>
</protein>
<dbReference type="EMBL" id="JXTB01000127">
    <property type="protein sequence ID" value="PON60758.1"/>
    <property type="molecule type" value="Genomic_DNA"/>
</dbReference>
<accession>A0A2P5CI99</accession>
<dbReference type="Proteomes" id="UP000237105">
    <property type="component" value="Unassembled WGS sequence"/>
</dbReference>
<evidence type="ECO:0000313" key="1">
    <source>
        <dbReference type="EMBL" id="PON60758.1"/>
    </source>
</evidence>
<dbReference type="AlphaFoldDB" id="A0A2P5CI99"/>
<sequence length="70" mass="7801">MGLHQVGTILLCIDPTFEVVRGAAAPGAWYVRTPSMTFTSSTSWTTFTRNHLSWMSTTSTGVRYYVNEPL</sequence>
<comment type="caution">
    <text evidence="1">The sequence shown here is derived from an EMBL/GenBank/DDBJ whole genome shotgun (WGS) entry which is preliminary data.</text>
</comment>